<evidence type="ECO:0000313" key="2">
    <source>
        <dbReference type="Proteomes" id="UP001151079"/>
    </source>
</evidence>
<dbReference type="EMBL" id="JAOZEW010000026">
    <property type="protein sequence ID" value="MCV9930054.1"/>
    <property type="molecule type" value="Genomic_DNA"/>
</dbReference>
<proteinExistence type="predicted"/>
<accession>A0A9X2ZF88</accession>
<dbReference type="Proteomes" id="UP001151079">
    <property type="component" value="Unassembled WGS sequence"/>
</dbReference>
<sequence length="52" mass="5952">MLKNISRIYGAQELTNEEQKEIRGNGPGDFIVCCPEDNNIAYPDCRFIECSR</sequence>
<name>A0A9X2ZF88_9FLAO</name>
<reference evidence="1" key="1">
    <citation type="submission" date="2022-10" db="EMBL/GenBank/DDBJ databases">
        <title>Two novel species of Flavobacterium.</title>
        <authorList>
            <person name="Liu Q."/>
            <person name="Xin Y.-H."/>
        </authorList>
    </citation>
    <scope>NUCLEOTIDE SEQUENCE</scope>
    <source>
        <strain evidence="1">LS1R49</strain>
    </source>
</reference>
<gene>
    <name evidence="1" type="ORF">OIU83_20505</name>
</gene>
<keyword evidence="2" id="KW-1185">Reference proteome</keyword>
<protein>
    <submittedName>
        <fullName evidence="1">Uncharacterized protein</fullName>
    </submittedName>
</protein>
<evidence type="ECO:0000313" key="1">
    <source>
        <dbReference type="EMBL" id="MCV9930054.1"/>
    </source>
</evidence>
<organism evidence="1 2">
    <name type="scientific">Flavobacterium shii</name>
    <dbReference type="NCBI Taxonomy" id="2987687"/>
    <lineage>
        <taxon>Bacteria</taxon>
        <taxon>Pseudomonadati</taxon>
        <taxon>Bacteroidota</taxon>
        <taxon>Flavobacteriia</taxon>
        <taxon>Flavobacteriales</taxon>
        <taxon>Flavobacteriaceae</taxon>
        <taxon>Flavobacterium</taxon>
    </lineage>
</organism>
<comment type="caution">
    <text evidence="1">The sequence shown here is derived from an EMBL/GenBank/DDBJ whole genome shotgun (WGS) entry which is preliminary data.</text>
</comment>
<dbReference type="AlphaFoldDB" id="A0A9X2ZF88"/>
<dbReference type="RefSeq" id="WP_264208135.1">
    <property type="nucleotide sequence ID" value="NZ_JAOZEW010000026.1"/>
</dbReference>